<name>A0AAW2LCD2_SESRA</name>
<reference evidence="1" key="2">
    <citation type="journal article" date="2024" name="Plant">
        <title>Genomic evolution and insights into agronomic trait innovations of Sesamum species.</title>
        <authorList>
            <person name="Miao H."/>
            <person name="Wang L."/>
            <person name="Qu L."/>
            <person name="Liu H."/>
            <person name="Sun Y."/>
            <person name="Le M."/>
            <person name="Wang Q."/>
            <person name="Wei S."/>
            <person name="Zheng Y."/>
            <person name="Lin W."/>
            <person name="Duan Y."/>
            <person name="Cao H."/>
            <person name="Xiong S."/>
            <person name="Wang X."/>
            <person name="Wei L."/>
            <person name="Li C."/>
            <person name="Ma Q."/>
            <person name="Ju M."/>
            <person name="Zhao R."/>
            <person name="Li G."/>
            <person name="Mu C."/>
            <person name="Tian Q."/>
            <person name="Mei H."/>
            <person name="Zhang T."/>
            <person name="Gao T."/>
            <person name="Zhang H."/>
        </authorList>
    </citation>
    <scope>NUCLEOTIDE SEQUENCE</scope>
    <source>
        <strain evidence="1">G02</strain>
    </source>
</reference>
<dbReference type="PANTHER" id="PTHR33527:SF14">
    <property type="entry name" value="OS07G0274300 PROTEIN"/>
    <property type="match status" value="1"/>
</dbReference>
<accession>A0AAW2LCD2</accession>
<dbReference type="EMBL" id="JACGWJ010000025">
    <property type="protein sequence ID" value="KAL0315848.1"/>
    <property type="molecule type" value="Genomic_DNA"/>
</dbReference>
<sequence length="107" mass="12080">MFATFSKGYPVTETEVRQFFTRMFGNCIESFHMQEVGPDEQALYARIVFHRPSFIQVILNGDTKAKFTINGKHVWMRQFIPRNGRGLPCACGCGCASVGPSTCPHHH</sequence>
<dbReference type="PANTHER" id="PTHR33527">
    <property type="entry name" value="OS07G0274300 PROTEIN"/>
    <property type="match status" value="1"/>
</dbReference>
<evidence type="ECO:0000313" key="1">
    <source>
        <dbReference type="EMBL" id="KAL0315848.1"/>
    </source>
</evidence>
<proteinExistence type="predicted"/>
<dbReference type="AlphaFoldDB" id="A0AAW2LCD2"/>
<comment type="caution">
    <text evidence="1">The sequence shown here is derived from an EMBL/GenBank/DDBJ whole genome shotgun (WGS) entry which is preliminary data.</text>
</comment>
<organism evidence="1">
    <name type="scientific">Sesamum radiatum</name>
    <name type="common">Black benniseed</name>
    <dbReference type="NCBI Taxonomy" id="300843"/>
    <lineage>
        <taxon>Eukaryota</taxon>
        <taxon>Viridiplantae</taxon>
        <taxon>Streptophyta</taxon>
        <taxon>Embryophyta</taxon>
        <taxon>Tracheophyta</taxon>
        <taxon>Spermatophyta</taxon>
        <taxon>Magnoliopsida</taxon>
        <taxon>eudicotyledons</taxon>
        <taxon>Gunneridae</taxon>
        <taxon>Pentapetalae</taxon>
        <taxon>asterids</taxon>
        <taxon>lamiids</taxon>
        <taxon>Lamiales</taxon>
        <taxon>Pedaliaceae</taxon>
        <taxon>Sesamum</taxon>
    </lineage>
</organism>
<reference evidence="1" key="1">
    <citation type="submission" date="2020-06" db="EMBL/GenBank/DDBJ databases">
        <authorList>
            <person name="Li T."/>
            <person name="Hu X."/>
            <person name="Zhang T."/>
            <person name="Song X."/>
            <person name="Zhang H."/>
            <person name="Dai N."/>
            <person name="Sheng W."/>
            <person name="Hou X."/>
            <person name="Wei L."/>
        </authorList>
    </citation>
    <scope>NUCLEOTIDE SEQUENCE</scope>
    <source>
        <strain evidence="1">G02</strain>
        <tissue evidence="1">Leaf</tissue>
    </source>
</reference>
<gene>
    <name evidence="1" type="ORF">Sradi_5463000</name>
</gene>
<protein>
    <submittedName>
        <fullName evidence="1">Uncharacterized protein</fullName>
    </submittedName>
</protein>